<reference evidence="2 3" key="1">
    <citation type="submission" date="2018-11" db="EMBL/GenBank/DDBJ databases">
        <title>Taxonoimc description of Halomarina strain SPP-AMP-1.</title>
        <authorList>
            <person name="Pal Y."/>
            <person name="Srinivasana K."/>
            <person name="Verma A."/>
            <person name="Kumar P."/>
        </authorList>
    </citation>
    <scope>NUCLEOTIDE SEQUENCE [LARGE SCALE GENOMIC DNA]</scope>
    <source>
        <strain evidence="2 3">SPP-AMP-1</strain>
    </source>
</reference>
<proteinExistence type="predicted"/>
<feature type="region of interest" description="Disordered" evidence="1">
    <location>
        <begin position="191"/>
        <end position="212"/>
    </location>
</feature>
<dbReference type="Pfam" id="PF10936">
    <property type="entry name" value="DUF2617"/>
    <property type="match status" value="1"/>
</dbReference>
<protein>
    <submittedName>
        <fullName evidence="2">DUF2617 family protein</fullName>
    </submittedName>
</protein>
<evidence type="ECO:0000313" key="2">
    <source>
        <dbReference type="EMBL" id="RRJ33524.1"/>
    </source>
</evidence>
<name>A0A3P3RJM5_9EURY</name>
<evidence type="ECO:0000313" key="3">
    <source>
        <dbReference type="Proteomes" id="UP000282322"/>
    </source>
</evidence>
<comment type="caution">
    <text evidence="2">The sequence shown here is derived from an EMBL/GenBank/DDBJ whole genome shotgun (WGS) entry which is preliminary data.</text>
</comment>
<organism evidence="2 3">
    <name type="scientific">Halocatena pleomorpha</name>
    <dbReference type="NCBI Taxonomy" id="1785090"/>
    <lineage>
        <taxon>Archaea</taxon>
        <taxon>Methanobacteriati</taxon>
        <taxon>Methanobacteriota</taxon>
        <taxon>Stenosarchaea group</taxon>
        <taxon>Halobacteria</taxon>
        <taxon>Halobacteriales</taxon>
        <taxon>Natronomonadaceae</taxon>
        <taxon>Halocatena</taxon>
    </lineage>
</organism>
<feature type="region of interest" description="Disordered" evidence="1">
    <location>
        <begin position="1"/>
        <end position="24"/>
    </location>
</feature>
<keyword evidence="3" id="KW-1185">Reference proteome</keyword>
<dbReference type="InterPro" id="IPR024486">
    <property type="entry name" value="DUF2617"/>
</dbReference>
<dbReference type="Proteomes" id="UP000282322">
    <property type="component" value="Unassembled WGS sequence"/>
</dbReference>
<sequence>MKRPSGSRFRGTPASGATRSSIRTTTSLSIDERTHCMTDSSIVSEQLYFTYTRTPLSLDQFDVKRTVSAELFGTSATLTIIGSSHYIASRRLGFHELCSCRPLHAESMASVSLLESVDRSFTFENDHLSASTTLETRPLSDRPAAARADIAYRFGPDAWTMIRLTTEGYETYHTYPEYDCTLYSQTRLTAVTDDDSSDTEPPRTTDCRIQTD</sequence>
<accession>A0A3P3RJM5</accession>
<dbReference type="EMBL" id="RRCH01000003">
    <property type="protein sequence ID" value="RRJ33524.1"/>
    <property type="molecule type" value="Genomic_DNA"/>
</dbReference>
<dbReference type="AlphaFoldDB" id="A0A3P3RJM5"/>
<gene>
    <name evidence="2" type="ORF">EIK79_01605</name>
</gene>
<evidence type="ECO:0000256" key="1">
    <source>
        <dbReference type="SAM" id="MobiDB-lite"/>
    </source>
</evidence>
<feature type="compositionally biased region" description="Basic and acidic residues" evidence="1">
    <location>
        <begin position="200"/>
        <end position="212"/>
    </location>
</feature>